<accession>A0A6J7WMJ7</accession>
<evidence type="ECO:0000313" key="1">
    <source>
        <dbReference type="EMBL" id="CAB5218018.1"/>
    </source>
</evidence>
<protein>
    <submittedName>
        <fullName evidence="1">Uncharacterized protein</fullName>
    </submittedName>
</protein>
<organism evidence="1">
    <name type="scientific">uncultured Caudovirales phage</name>
    <dbReference type="NCBI Taxonomy" id="2100421"/>
    <lineage>
        <taxon>Viruses</taxon>
        <taxon>Duplodnaviria</taxon>
        <taxon>Heunggongvirae</taxon>
        <taxon>Uroviricota</taxon>
        <taxon>Caudoviricetes</taxon>
        <taxon>Peduoviridae</taxon>
        <taxon>Maltschvirus</taxon>
        <taxon>Maltschvirus maltsch</taxon>
    </lineage>
</organism>
<gene>
    <name evidence="1" type="ORF">UFOVP202_35</name>
</gene>
<sequence>MFDEFWSLYPRKIAKATARKAWAKLSAEQQLMAAKAINTHCEYWKAKETELEFIPHASTWLNGERFEDELVIEPKKEKIDKKWMFSNEGIEAKAKELGVLGTGYDSYDSLKRKCMTKLGMSAV</sequence>
<name>A0A6J7WMJ7_9CAUD</name>
<reference evidence="1" key="1">
    <citation type="submission" date="2020-05" db="EMBL/GenBank/DDBJ databases">
        <authorList>
            <person name="Chiriac C."/>
            <person name="Salcher M."/>
            <person name="Ghai R."/>
            <person name="Kavagutti S V."/>
        </authorList>
    </citation>
    <scope>NUCLEOTIDE SEQUENCE</scope>
</reference>
<dbReference type="EMBL" id="LR798254">
    <property type="protein sequence ID" value="CAB5218018.1"/>
    <property type="molecule type" value="Genomic_DNA"/>
</dbReference>
<proteinExistence type="predicted"/>